<comment type="similarity">
    <text evidence="2">Belongs to the NRDE2 family.</text>
</comment>
<dbReference type="InterPro" id="IPR013633">
    <property type="entry name" value="NRDE-2"/>
</dbReference>
<dbReference type="Proteomes" id="UP000663833">
    <property type="component" value="Unassembled WGS sequence"/>
</dbReference>
<dbReference type="GO" id="GO:0031048">
    <property type="term" value="P:regulatory ncRNA-mediated heterochromatin formation"/>
    <property type="evidence" value="ECO:0007669"/>
    <property type="project" value="TreeGrafter"/>
</dbReference>
<dbReference type="GO" id="GO:1902369">
    <property type="term" value="P:negative regulation of RNA catabolic process"/>
    <property type="evidence" value="ECO:0007669"/>
    <property type="project" value="TreeGrafter"/>
</dbReference>
<evidence type="ECO:0000256" key="2">
    <source>
        <dbReference type="ARBA" id="ARBA00009265"/>
    </source>
</evidence>
<dbReference type="PANTHER" id="PTHR13471:SF0">
    <property type="entry name" value="NUCLEAR EXOSOME REGULATOR NRDE2"/>
    <property type="match status" value="1"/>
</dbReference>
<dbReference type="GO" id="GO:0071013">
    <property type="term" value="C:catalytic step 2 spliceosome"/>
    <property type="evidence" value="ECO:0007669"/>
    <property type="project" value="TreeGrafter"/>
</dbReference>
<feature type="region of interest" description="Disordered" evidence="4">
    <location>
        <begin position="1"/>
        <end position="20"/>
    </location>
</feature>
<gene>
    <name evidence="5" type="ORF">GRG538_LOCUS6864</name>
    <name evidence="6" type="ORF">LUA448_LOCUS14859</name>
    <name evidence="7" type="ORF">TIS948_LOCUS27215</name>
</gene>
<accession>A0A817XDC8</accession>
<dbReference type="Proteomes" id="UP000663825">
    <property type="component" value="Unassembled WGS sequence"/>
</dbReference>
<evidence type="ECO:0000313" key="8">
    <source>
        <dbReference type="Proteomes" id="UP000663872"/>
    </source>
</evidence>
<dbReference type="PANTHER" id="PTHR13471">
    <property type="entry name" value="TETRATRICOPEPTIDE-LIKE HELICAL"/>
    <property type="match status" value="1"/>
</dbReference>
<proteinExistence type="inferred from homology"/>
<evidence type="ECO:0000313" key="6">
    <source>
        <dbReference type="EMBL" id="CAF3371183.1"/>
    </source>
</evidence>
<reference evidence="5" key="1">
    <citation type="submission" date="2021-02" db="EMBL/GenBank/DDBJ databases">
        <authorList>
            <person name="Nowell W R."/>
        </authorList>
    </citation>
    <scope>NUCLEOTIDE SEQUENCE</scope>
</reference>
<comment type="caution">
    <text evidence="5">The sequence shown here is derived from an EMBL/GenBank/DDBJ whole genome shotgun (WGS) entry which is preliminary data.</text>
</comment>
<organism evidence="5 8">
    <name type="scientific">Rotaria socialis</name>
    <dbReference type="NCBI Taxonomy" id="392032"/>
    <lineage>
        <taxon>Eukaryota</taxon>
        <taxon>Metazoa</taxon>
        <taxon>Spiralia</taxon>
        <taxon>Gnathifera</taxon>
        <taxon>Rotifera</taxon>
        <taxon>Eurotatoria</taxon>
        <taxon>Bdelloidea</taxon>
        <taxon>Philodinida</taxon>
        <taxon>Philodinidae</taxon>
        <taxon>Rotaria</taxon>
    </lineage>
</organism>
<evidence type="ECO:0000313" key="7">
    <source>
        <dbReference type="EMBL" id="CAF3395286.1"/>
    </source>
</evidence>
<evidence type="ECO:0000313" key="5">
    <source>
        <dbReference type="EMBL" id="CAF3365879.1"/>
    </source>
</evidence>
<name>A0A817XDC8_9BILA</name>
<dbReference type="Proteomes" id="UP000663872">
    <property type="component" value="Unassembled WGS sequence"/>
</dbReference>
<evidence type="ECO:0000256" key="3">
    <source>
        <dbReference type="ARBA" id="ARBA00023242"/>
    </source>
</evidence>
<dbReference type="OrthoDB" id="297219at2759"/>
<dbReference type="EMBL" id="CAJNYD010001863">
    <property type="protein sequence ID" value="CAF3371183.1"/>
    <property type="molecule type" value="Genomic_DNA"/>
</dbReference>
<evidence type="ECO:0000256" key="1">
    <source>
        <dbReference type="ARBA" id="ARBA00004123"/>
    </source>
</evidence>
<dbReference type="EMBL" id="CAJNYT010000706">
    <property type="protein sequence ID" value="CAF3365879.1"/>
    <property type="molecule type" value="Genomic_DNA"/>
</dbReference>
<sequence length="1019" mass="121935">MFKAYASSESSVKNEDEKEHIVTSLAAAAANSNSASGSTWLENRSFSIEPPTIPFQQQSVISTKINPPADIKPKEEKKPISKPIQNIITNKTETKDGVFYIDRRRDRANTTVQYTHGVPRYGAKFCNQRPLGSKFTKFRKQRLVRYFHHKTEDTDNRPPDSFVTIDDHLKQLNITVREQPQSFDAWKELIDYQFYLFKTNGQEEKLTALYNKQLSIVDRALELNDSRLQYRLLKLNIRSRSNLFNHDILLNEWLLLIKDCQKSSDDRTINETWFSYIQFILNRIEIFSIDKLNEMFTQYFSTYAYHIQTRSEKDRKHLLNHMIEIFQIWTCTLRDAGYCEQALALYQTMIELHLDLTAETKINFSNRLETIEKTWDTDKRRFGEHVEIENPITYIENELLLLSTNENRLFNSTYQSWILIEQARINFYQSKILNHGIHFHSKLLQSLSDSSQIDNDISNILFQRSIRPFVFELNDQRQFLQIIIYYLYFLNGLPQLTILQEVLNKFKISLSHHLQEQLFIDNEFLQLYPLIHSISFLRTESNFSIEYISKVYEQIIAIPSLKSYQIEFILLHWYYLAENIRELKQQNPSLAKARIKSLQTIIKKYLSLEEYRTCLRLYTHYGRVEYEYFQRINESRRIFDLCFQTIQTNPTKFSSFDSYNDVCYWLSTSLICEFNLNHLFDNMLKIILENSKLIPLDKQINNKEKLCSSINYVLNKLFPNTQFNDIIILVIDCLKSRKFSKWDQKSDEDWSTYLRKNIYLSFELLFIFLNYSYLLNDPFDKLHSIILNSIVPLINEQRNKTNQTIIDYILRFYLSILWNELFTEHLLFNQCTNYLKQLLENIKWPSNILLKFISIYTCFLPLYGSYVNEYEQKILSYEYTQKIEYRLITKMFVLEMNLIRHLKIQKASSVNERINSGYEHRVRHILKQLIQEYPYYVQIWLFYEHFEKYSPNSNRIKSILYDAMQSCPWAKTLYMKSISSSNNDNEWKLFLNVMLKSNVHILFSLEEFDMLKELCEMKT</sequence>
<dbReference type="EMBL" id="CAJNXB010004826">
    <property type="protein sequence ID" value="CAF3395286.1"/>
    <property type="molecule type" value="Genomic_DNA"/>
</dbReference>
<dbReference type="AlphaFoldDB" id="A0A817XDC8"/>
<evidence type="ECO:0000256" key="4">
    <source>
        <dbReference type="SAM" id="MobiDB-lite"/>
    </source>
</evidence>
<comment type="subcellular location">
    <subcellularLocation>
        <location evidence="1">Nucleus</location>
    </subcellularLocation>
</comment>
<keyword evidence="3" id="KW-0539">Nucleus</keyword>
<dbReference type="Pfam" id="PF08424">
    <property type="entry name" value="NRDE-2"/>
    <property type="match status" value="1"/>
</dbReference>
<protein>
    <submittedName>
        <fullName evidence="5">Uncharacterized protein</fullName>
    </submittedName>
</protein>